<name>A0A448HGW5_9ACTO</name>
<proteinExistence type="predicted"/>
<accession>A0A448HGW5</accession>
<evidence type="ECO:0000256" key="1">
    <source>
        <dbReference type="SAM" id="MobiDB-lite"/>
    </source>
</evidence>
<evidence type="ECO:0000313" key="3">
    <source>
        <dbReference type="Proteomes" id="UP000266895"/>
    </source>
</evidence>
<reference evidence="2 3" key="1">
    <citation type="submission" date="2018-12" db="EMBL/GenBank/DDBJ databases">
        <authorList>
            <consortium name="Pathogen Informatics"/>
        </authorList>
    </citation>
    <scope>NUCLEOTIDE SEQUENCE [LARGE SCALE GENOMIC DNA]</scope>
    <source>
        <strain evidence="2 3">NCTC11636</strain>
    </source>
</reference>
<feature type="compositionally biased region" description="Gly residues" evidence="1">
    <location>
        <begin position="98"/>
        <end position="110"/>
    </location>
</feature>
<gene>
    <name evidence="2" type="ORF">NCTC11636_01273</name>
</gene>
<feature type="compositionally biased region" description="Basic and acidic residues" evidence="1">
    <location>
        <begin position="81"/>
        <end position="94"/>
    </location>
</feature>
<keyword evidence="3" id="KW-1185">Reference proteome</keyword>
<dbReference type="KEGG" id="ahw:NCTC11636_01273"/>
<feature type="region of interest" description="Disordered" evidence="1">
    <location>
        <begin position="81"/>
        <end position="110"/>
    </location>
</feature>
<protein>
    <submittedName>
        <fullName evidence="2">Uncharacterized protein</fullName>
    </submittedName>
</protein>
<dbReference type="EMBL" id="LR134350">
    <property type="protein sequence ID" value="VEG27989.1"/>
    <property type="molecule type" value="Genomic_DNA"/>
</dbReference>
<feature type="region of interest" description="Disordered" evidence="1">
    <location>
        <begin position="179"/>
        <end position="198"/>
    </location>
</feature>
<evidence type="ECO:0000313" key="2">
    <source>
        <dbReference type="EMBL" id="VEG27989.1"/>
    </source>
</evidence>
<sequence>MAPRVRGKWYIGLVFSPSPRRGVRPVSSSTGHVTVDRLCDSESPVESYMTGRELHDRSRVVGVCGDGVCALSAVVFGTGPGRDRAGRRWPDRSRTGAGLAGLGRSGGMPGPGWSVSAGPGARPRPPWVGVLVGAARWCTHQLPSRPRPTPVIERNNDRLVAGGAGVCVRRGGRCTSQASTAVPAMGAGRGDPRDSAVSPRRPPAITCLFCASHPGGGVGRPLRRPPADRHAGAPARQPVLATPSTGPTARTAPALSGRGRVVHRRCGRPPCSTPSGAPGTLRQNCARCGDLEVP</sequence>
<dbReference type="AlphaFoldDB" id="A0A448HGW5"/>
<organism evidence="2 3">
    <name type="scientific">Actinomyces howellii</name>
    <dbReference type="NCBI Taxonomy" id="52771"/>
    <lineage>
        <taxon>Bacteria</taxon>
        <taxon>Bacillati</taxon>
        <taxon>Actinomycetota</taxon>
        <taxon>Actinomycetes</taxon>
        <taxon>Actinomycetales</taxon>
        <taxon>Actinomycetaceae</taxon>
        <taxon>Actinomyces</taxon>
    </lineage>
</organism>
<dbReference type="Proteomes" id="UP000266895">
    <property type="component" value="Chromosome"/>
</dbReference>
<feature type="region of interest" description="Disordered" evidence="1">
    <location>
        <begin position="218"/>
        <end position="259"/>
    </location>
</feature>